<dbReference type="EMBL" id="BPLQ01012715">
    <property type="protein sequence ID" value="GIY67273.1"/>
    <property type="molecule type" value="Genomic_DNA"/>
</dbReference>
<reference evidence="1 2" key="1">
    <citation type="submission" date="2021-06" db="EMBL/GenBank/DDBJ databases">
        <title>Caerostris darwini draft genome.</title>
        <authorList>
            <person name="Kono N."/>
            <person name="Arakawa K."/>
        </authorList>
    </citation>
    <scope>NUCLEOTIDE SEQUENCE [LARGE SCALE GENOMIC DNA]</scope>
</reference>
<proteinExistence type="predicted"/>
<dbReference type="AlphaFoldDB" id="A0AAV4VB59"/>
<protein>
    <submittedName>
        <fullName evidence="1">Uncharacterized protein</fullName>
    </submittedName>
</protein>
<accession>A0AAV4VB59</accession>
<keyword evidence="2" id="KW-1185">Reference proteome</keyword>
<comment type="caution">
    <text evidence="1">The sequence shown here is derived from an EMBL/GenBank/DDBJ whole genome shotgun (WGS) entry which is preliminary data.</text>
</comment>
<dbReference type="Proteomes" id="UP001054837">
    <property type="component" value="Unassembled WGS sequence"/>
</dbReference>
<sequence length="107" mass="11679">MQMPEIFHERGCSNESSDVTAAVAKRVSNWKGCDCDKECGTRYFLEVSLHNGVIWNSSRALGGFRAIHSGAERVISPTDVHAKAAGWASIHTDSTADKELRLINMGS</sequence>
<evidence type="ECO:0000313" key="2">
    <source>
        <dbReference type="Proteomes" id="UP001054837"/>
    </source>
</evidence>
<organism evidence="1 2">
    <name type="scientific">Caerostris darwini</name>
    <dbReference type="NCBI Taxonomy" id="1538125"/>
    <lineage>
        <taxon>Eukaryota</taxon>
        <taxon>Metazoa</taxon>
        <taxon>Ecdysozoa</taxon>
        <taxon>Arthropoda</taxon>
        <taxon>Chelicerata</taxon>
        <taxon>Arachnida</taxon>
        <taxon>Araneae</taxon>
        <taxon>Araneomorphae</taxon>
        <taxon>Entelegynae</taxon>
        <taxon>Araneoidea</taxon>
        <taxon>Araneidae</taxon>
        <taxon>Caerostris</taxon>
    </lineage>
</organism>
<gene>
    <name evidence="1" type="ORF">CDAR_423661</name>
</gene>
<evidence type="ECO:0000313" key="1">
    <source>
        <dbReference type="EMBL" id="GIY67273.1"/>
    </source>
</evidence>
<name>A0AAV4VB59_9ARAC</name>